<evidence type="ECO:0000256" key="2">
    <source>
        <dbReference type="ARBA" id="ARBA00005184"/>
    </source>
</evidence>
<keyword evidence="9" id="KW-0539">Nucleus</keyword>
<evidence type="ECO:0000256" key="11">
    <source>
        <dbReference type="PROSITE-ProRule" id="PRU00146"/>
    </source>
</evidence>
<reference evidence="15" key="2">
    <citation type="submission" date="2022-01" db="EMBL/GenBank/DDBJ databases">
        <authorList>
            <person name="Yamashiro T."/>
            <person name="Shiraishi A."/>
            <person name="Satake H."/>
            <person name="Nakayama K."/>
        </authorList>
    </citation>
    <scope>NUCLEOTIDE SEQUENCE</scope>
</reference>
<dbReference type="InterPro" id="IPR019786">
    <property type="entry name" value="Zinc_finger_PHD-type_CS"/>
</dbReference>
<evidence type="ECO:0000313" key="16">
    <source>
        <dbReference type="Proteomes" id="UP001151760"/>
    </source>
</evidence>
<dbReference type="EC" id="3.1.1.11" evidence="3"/>
<evidence type="ECO:0000259" key="14">
    <source>
        <dbReference type="PROSITE" id="PS50016"/>
    </source>
</evidence>
<dbReference type="InterPro" id="IPR059153">
    <property type="entry name" value="NSD_PHD-1st"/>
</dbReference>
<dbReference type="PROSITE" id="PS50016">
    <property type="entry name" value="ZF_PHD_2"/>
    <property type="match status" value="1"/>
</dbReference>
<evidence type="ECO:0000256" key="12">
    <source>
        <dbReference type="PROSITE-ProRule" id="PRU10040"/>
    </source>
</evidence>
<evidence type="ECO:0000256" key="5">
    <source>
        <dbReference type="ARBA" id="ARBA00022771"/>
    </source>
</evidence>
<feature type="compositionally biased region" description="Polar residues" evidence="13">
    <location>
        <begin position="1261"/>
        <end position="1271"/>
    </location>
</feature>
<evidence type="ECO:0000256" key="7">
    <source>
        <dbReference type="ARBA" id="ARBA00022833"/>
    </source>
</evidence>
<feature type="active site" evidence="12">
    <location>
        <position position="1517"/>
    </location>
</feature>
<comment type="subcellular location">
    <subcellularLocation>
        <location evidence="1">Nucleus</location>
    </subcellularLocation>
</comment>
<dbReference type="SMART" id="SM00249">
    <property type="entry name" value="PHD"/>
    <property type="match status" value="2"/>
</dbReference>
<evidence type="ECO:0000256" key="1">
    <source>
        <dbReference type="ARBA" id="ARBA00004123"/>
    </source>
</evidence>
<dbReference type="PROSITE" id="PS00503">
    <property type="entry name" value="PECTINESTERASE_2"/>
    <property type="match status" value="1"/>
</dbReference>
<dbReference type="InterPro" id="IPR000070">
    <property type="entry name" value="Pectinesterase_cat"/>
</dbReference>
<feature type="compositionally biased region" description="Basic and acidic residues" evidence="13">
    <location>
        <begin position="86"/>
        <end position="97"/>
    </location>
</feature>
<comment type="caution">
    <text evidence="15">The sequence shown here is derived from an EMBL/GenBank/DDBJ whole genome shotgun (WGS) entry which is preliminary data.</text>
</comment>
<dbReference type="SUPFAM" id="SSF51126">
    <property type="entry name" value="Pectin lyase-like"/>
    <property type="match status" value="1"/>
</dbReference>
<dbReference type="EMBL" id="BQNB010020889">
    <property type="protein sequence ID" value="GJU00697.1"/>
    <property type="molecule type" value="Genomic_DNA"/>
</dbReference>
<evidence type="ECO:0000256" key="9">
    <source>
        <dbReference type="ARBA" id="ARBA00023242"/>
    </source>
</evidence>
<feature type="region of interest" description="Disordered" evidence="13">
    <location>
        <begin position="86"/>
        <end position="139"/>
    </location>
</feature>
<dbReference type="InterPro" id="IPR033131">
    <property type="entry name" value="Pectinesterase_Asp_AS"/>
</dbReference>
<dbReference type="Pfam" id="PF16135">
    <property type="entry name" value="TDBD"/>
    <property type="match status" value="2"/>
</dbReference>
<feature type="domain" description="PHD-type" evidence="14">
    <location>
        <begin position="526"/>
        <end position="571"/>
    </location>
</feature>
<feature type="region of interest" description="Disordered" evidence="13">
    <location>
        <begin position="1255"/>
        <end position="1277"/>
    </location>
</feature>
<dbReference type="InterPro" id="IPR013083">
    <property type="entry name" value="Znf_RING/FYVE/PHD"/>
</dbReference>
<evidence type="ECO:0000256" key="6">
    <source>
        <dbReference type="ARBA" id="ARBA00022801"/>
    </source>
</evidence>
<dbReference type="InterPro" id="IPR032308">
    <property type="entry name" value="TDBD"/>
</dbReference>
<dbReference type="PANTHER" id="PTHR47025:SF27">
    <property type="entry name" value="PHD-TYPE DOMAIN-CONTAINING PROTEIN"/>
    <property type="match status" value="1"/>
</dbReference>
<evidence type="ECO:0000313" key="15">
    <source>
        <dbReference type="EMBL" id="GJU00697.1"/>
    </source>
</evidence>
<dbReference type="SUPFAM" id="SSF57903">
    <property type="entry name" value="FYVE/PHD zinc finger"/>
    <property type="match status" value="2"/>
</dbReference>
<dbReference type="Pfam" id="PF23209">
    <property type="entry name" value="IDM1_C"/>
    <property type="match status" value="1"/>
</dbReference>
<feature type="compositionally biased region" description="Basic residues" evidence="13">
    <location>
        <begin position="368"/>
        <end position="377"/>
    </location>
</feature>
<keyword evidence="6" id="KW-0378">Hydrolase</keyword>
<dbReference type="PANTHER" id="PTHR47025">
    <property type="entry name" value="AUTOIMMUNE REGULATOR"/>
    <property type="match status" value="1"/>
</dbReference>
<dbReference type="Gene3D" id="3.30.40.10">
    <property type="entry name" value="Zinc/RING finger domain, C3HC4 (zinc finger)"/>
    <property type="match status" value="2"/>
</dbReference>
<accession>A0ABQ5IKG7</accession>
<evidence type="ECO:0000256" key="8">
    <source>
        <dbReference type="ARBA" id="ARBA00023085"/>
    </source>
</evidence>
<keyword evidence="7" id="KW-0862">Zinc</keyword>
<name>A0ABQ5IKG7_9ASTR</name>
<sequence length="1667" mass="182483">MKRELAFALEARSRIDCSIGRTRSSKTDRSNDVSVNRRNKRVKSVKFDVSAADDVADAVEVVAEKVETAEAVADAVEVVAGEEGEKADAEVAEENVKGKKRKKRVESGTSNGTPNGTPKRFTRSALKEEEENVEELGGTPTRKKLELKMSKKIGLGRMPTNSKELLETGLLDGFRVYYKADAEARSADIEDNTHQKWCHIYSAVATRIIQLTEICVFTLLPVDKLQGLIKGVGILCSCNACEGKKVISPSQFEMHAINKYAQAIKHIFLENGKSLLDVIEICKASALETQEVALQTVISSLPLKGSFMCTNCNSEQCAIEASSENLLICDSCVNQKQAGPSATCEEARPSSSDPEAKENSLPVTPDKKSKRGRKRKSSMPIVKSPSSAKKNKLSQNKIQEEILKRSPRSTSAPKTTTQHKSGVKLTIKNQGLHWSVFQKGGLPDGTELTYVNHGEKLLHGYKSGHGIFCYCCNTEISASLFEAHAGWASRKKPYENIYISNGVSLHEYAVSLKKSEIRKSSESSNDDVCRVCWDGGDLLLCDACPRSYHQECADLPSIPSGKWYCRICQQSMKLLSDSTNALAAGRVTGVDLIQQIKTRCIRIAKTPANSDLVSCVLCRCHDFSKNVFNDRTVIVCDQCEKEYHIGCLREHSMADLQALPKGNWFCSEDCERIHSVLKDLVTLEPKIIPDDILALVREKQKDGELDVVANSEMRFVLISGKNATRETRKMLAQTVDIFHECFDPILDATTGRDFIPSMVYGSNVVSVGTLRVFSEDIAELPIVATSKCNQGKVRILISSKQFYFQLVVCGRRGYFQLLFTCIERLLSSMKIKKLVLPAAEEAKSIWTNKFGFEPIEPPQLKDLKQTCSAMMTFKGTSMLQKDIPETQNGVADTAGEENSNINLSVHEAQNAVADTAGEDNSSIKPLFPEAQNVITDTEAEDNGDINLLVPEAQNGVADTAVEDNGNIKPSLPEAQNGVPDTAGEDNGDINLSVSETQNGVADTAGEDNGDINLSVSETQNGVADAAGEDNGDISLSVSETQNGVADTVGEDNGDINLSVSETQNGVADTAGEDIGNISPLVEEIKSTQDIAEMMKVGYESGNEIDMYVEHFGYDIMELIKLEVNEEHNRNSIKESDDEYYGSDDYEEKIAECTAEHLQTEEPLADPDDHQIHAVNKVQSGVLYPAFDPDIPWDKMEPTLGMRYETPYQLKLALANYGVAHGYQLLVLKDRVMKNKVRSGVQTGVKKKVLKKKVVKKKSVSDSGEGTSQSPKWTKKQIRDSKQVVCPFKMYASWMSNEHSFQIKSLNSEEHNGLIDAVNDWGRGRGGSENEASVSGMGGIDHELWLEGVDGTGGLDPQYGVLLVLTVDQKGCGNFSSLQQAVDAVPDSSLSATLIILDSGTYKEKVSVSQNKTNLIIQGQGYLNTEITWNDTANSTGGTIYSSTVSVFAQKFIAYNISFKNSAPPPNQGAVGAQALAMRITGDQAAFYGCGFYGAQDTLHDDRGRHYFKECFIEGSIDFVFGNGRSLYEDSTLNSIANDVPDGGGITGAITAHGRSSVDEKTGFAFVHCSIKGSGRVWLGRSWGAYATVVFLKTYMSEVVSSDGWNDWRDSSRDQTIFFGEYGCSGPGANSTYRVPYAKQLSVEEATPFMDISFIDGHEWLSHDVSNI</sequence>
<keyword evidence="8" id="KW-0063">Aspartyl esterase</keyword>
<dbReference type="Pfam" id="PF23011">
    <property type="entry name" value="PHD-1st_NSD"/>
    <property type="match status" value="1"/>
</dbReference>
<feature type="compositionally biased region" description="Polar residues" evidence="13">
    <location>
        <begin position="384"/>
        <end position="397"/>
    </location>
</feature>
<dbReference type="InterPro" id="IPR012334">
    <property type="entry name" value="Pectin_lyas_fold"/>
</dbReference>
<evidence type="ECO:0000256" key="13">
    <source>
        <dbReference type="SAM" id="MobiDB-lite"/>
    </source>
</evidence>
<comment type="pathway">
    <text evidence="2">Glycan metabolism; pectin degradation; 2-dehydro-3-deoxy-D-gluconate from pectin: step 1/5.</text>
</comment>
<organism evidence="15 16">
    <name type="scientific">Tanacetum coccineum</name>
    <dbReference type="NCBI Taxonomy" id="301880"/>
    <lineage>
        <taxon>Eukaryota</taxon>
        <taxon>Viridiplantae</taxon>
        <taxon>Streptophyta</taxon>
        <taxon>Embryophyta</taxon>
        <taxon>Tracheophyta</taxon>
        <taxon>Spermatophyta</taxon>
        <taxon>Magnoliopsida</taxon>
        <taxon>eudicotyledons</taxon>
        <taxon>Gunneridae</taxon>
        <taxon>Pentapetalae</taxon>
        <taxon>asterids</taxon>
        <taxon>campanulids</taxon>
        <taxon>Asterales</taxon>
        <taxon>Asteraceae</taxon>
        <taxon>Asteroideae</taxon>
        <taxon>Anthemideae</taxon>
        <taxon>Anthemidinae</taxon>
        <taxon>Tanacetum</taxon>
    </lineage>
</organism>
<feature type="region of interest" description="Disordered" evidence="13">
    <location>
        <begin position="342"/>
        <end position="422"/>
    </location>
</feature>
<comment type="catalytic activity">
    <reaction evidence="10">
        <text>[(1-&gt;4)-alpha-D-galacturonosyl methyl ester](n) + n H2O = [(1-&gt;4)-alpha-D-galacturonosyl](n) + n methanol + n H(+)</text>
        <dbReference type="Rhea" id="RHEA:22380"/>
        <dbReference type="Rhea" id="RHEA-COMP:14570"/>
        <dbReference type="Rhea" id="RHEA-COMP:14573"/>
        <dbReference type="ChEBI" id="CHEBI:15377"/>
        <dbReference type="ChEBI" id="CHEBI:15378"/>
        <dbReference type="ChEBI" id="CHEBI:17790"/>
        <dbReference type="ChEBI" id="CHEBI:140522"/>
        <dbReference type="ChEBI" id="CHEBI:140523"/>
        <dbReference type="EC" id="3.1.1.11"/>
    </reaction>
</comment>
<dbReference type="PROSITE" id="PS01359">
    <property type="entry name" value="ZF_PHD_1"/>
    <property type="match status" value="1"/>
</dbReference>
<keyword evidence="5 11" id="KW-0863">Zinc-finger</keyword>
<dbReference type="InterPro" id="IPR011050">
    <property type="entry name" value="Pectin_lyase_fold/virulence"/>
</dbReference>
<dbReference type="Gene3D" id="2.160.20.10">
    <property type="entry name" value="Single-stranded right-handed beta-helix, Pectin lyase-like"/>
    <property type="match status" value="1"/>
</dbReference>
<dbReference type="CDD" id="cd15532">
    <property type="entry name" value="PHD2_CHD_II"/>
    <property type="match status" value="1"/>
</dbReference>
<keyword evidence="16" id="KW-1185">Reference proteome</keyword>
<feature type="compositionally biased region" description="Polar residues" evidence="13">
    <location>
        <begin position="107"/>
        <end position="116"/>
    </location>
</feature>
<proteinExistence type="predicted"/>
<feature type="compositionally biased region" description="Polar residues" evidence="13">
    <location>
        <begin position="408"/>
        <end position="420"/>
    </location>
</feature>
<dbReference type="InterPro" id="IPR056511">
    <property type="entry name" value="IDM1_C"/>
</dbReference>
<dbReference type="Proteomes" id="UP001151760">
    <property type="component" value="Unassembled WGS sequence"/>
</dbReference>
<evidence type="ECO:0000256" key="10">
    <source>
        <dbReference type="ARBA" id="ARBA00047928"/>
    </source>
</evidence>
<dbReference type="InterPro" id="IPR019787">
    <property type="entry name" value="Znf_PHD-finger"/>
</dbReference>
<gene>
    <name evidence="15" type="ORF">Tco_1111035</name>
</gene>
<protein>
    <recommendedName>
        <fullName evidence="3">pectinesterase</fullName>
        <ecNumber evidence="3">3.1.1.11</ecNumber>
    </recommendedName>
</protein>
<dbReference type="Pfam" id="PF01095">
    <property type="entry name" value="Pectinesterase"/>
    <property type="match status" value="1"/>
</dbReference>
<keyword evidence="4" id="KW-0479">Metal-binding</keyword>
<dbReference type="InterPro" id="IPR001965">
    <property type="entry name" value="Znf_PHD"/>
</dbReference>
<evidence type="ECO:0000256" key="4">
    <source>
        <dbReference type="ARBA" id="ARBA00022723"/>
    </source>
</evidence>
<evidence type="ECO:0000256" key="3">
    <source>
        <dbReference type="ARBA" id="ARBA00013229"/>
    </source>
</evidence>
<reference evidence="15" key="1">
    <citation type="journal article" date="2022" name="Int. J. Mol. Sci.">
        <title>Draft Genome of Tanacetum Coccineum: Genomic Comparison of Closely Related Tanacetum-Family Plants.</title>
        <authorList>
            <person name="Yamashiro T."/>
            <person name="Shiraishi A."/>
            <person name="Nakayama K."/>
            <person name="Satake H."/>
        </authorList>
    </citation>
    <scope>NUCLEOTIDE SEQUENCE</scope>
</reference>
<dbReference type="InterPro" id="IPR011011">
    <property type="entry name" value="Znf_FYVE_PHD"/>
</dbReference>